<keyword evidence="7" id="KW-0325">Glycoprotein</keyword>
<comment type="caution">
    <text evidence="9">The sequence shown here is derived from an EMBL/GenBank/DDBJ whole genome shotgun (WGS) entry which is preliminary data.</text>
</comment>
<dbReference type="InterPro" id="IPR052612">
    <property type="entry name" value="ANP_Clearance_Receptor"/>
</dbReference>
<keyword evidence="6" id="KW-0675">Receptor</keyword>
<dbReference type="InterPro" id="IPR001828">
    <property type="entry name" value="ANF_lig-bd_rcpt"/>
</dbReference>
<evidence type="ECO:0000256" key="3">
    <source>
        <dbReference type="ARBA" id="ARBA00022729"/>
    </source>
</evidence>
<reference evidence="9 10" key="1">
    <citation type="submission" date="2022-12" db="EMBL/GenBank/DDBJ databases">
        <title>Chromosome-level genome of Tegillarca granosa.</title>
        <authorList>
            <person name="Kim J."/>
        </authorList>
    </citation>
    <scope>NUCLEOTIDE SEQUENCE [LARGE SCALE GENOMIC DNA]</scope>
    <source>
        <strain evidence="9">Teg-2019</strain>
        <tissue evidence="9">Adductor muscle</tissue>
    </source>
</reference>
<dbReference type="CDD" id="cd06352">
    <property type="entry name" value="PBP1_NPR_GC-like"/>
    <property type="match status" value="1"/>
</dbReference>
<sequence length="426" mass="48193">MKDLLIIHVCLSLLGIFKITCREFRIAWMAPKREYHGLSAASSVGGIKLALISRDTLEGKVLDNHTIKVRWYDTDCNSKSALAAAVDAKDEFNPDVFLGPPCSADYVASYFKWKIFAMIHDQRAPYRAAAEAIKQGDDYVITSTHEVNHNMEDKKVEEILLQVRKYARVIIFSVPWLTMRKYMLVAHKLGMSNGDFAFLCMHGDLYTYETLESDILSDKGWRRNDSDDDAARQAFESVFHITMDTIERQQFVDFRTYAMQFANHTKDTWHTLPNGKEPDAYAPYLYDATLTWALLVDQTIKEGKEPTSGKLLLRKATKFYSKGVTGDIVLDEMGDRLLNFGVMDMQADYTFERILSIHHNKTEVKVLSKPARWPNGKTGKENAPPDKPACGFDGEYCVQDYTDTIVGAAAGSSFVLILAIAFNIVL</sequence>
<proteinExistence type="predicted"/>
<protein>
    <recommendedName>
        <fullName evidence="8">Receptor ligand binding region domain-containing protein</fullName>
    </recommendedName>
</protein>
<feature type="domain" description="Receptor ligand binding region" evidence="8">
    <location>
        <begin position="109"/>
        <end position="347"/>
    </location>
</feature>
<name>A0ABQ9E297_TEGGR</name>
<dbReference type="EMBL" id="JARBDR010000921">
    <property type="protein sequence ID" value="KAJ8299586.1"/>
    <property type="molecule type" value="Genomic_DNA"/>
</dbReference>
<dbReference type="InterPro" id="IPR001170">
    <property type="entry name" value="ANPR/GUC"/>
</dbReference>
<dbReference type="PRINTS" id="PR00255">
    <property type="entry name" value="NATPEPTIDER"/>
</dbReference>
<accession>A0ABQ9E297</accession>
<keyword evidence="3" id="KW-0732">Signal</keyword>
<evidence type="ECO:0000256" key="2">
    <source>
        <dbReference type="ARBA" id="ARBA00022692"/>
    </source>
</evidence>
<comment type="subcellular location">
    <subcellularLocation>
        <location evidence="1">Membrane</location>
        <topology evidence="1">Single-pass type I membrane protein</topology>
    </subcellularLocation>
</comment>
<keyword evidence="5" id="KW-0472">Membrane</keyword>
<dbReference type="SUPFAM" id="SSF53822">
    <property type="entry name" value="Periplasmic binding protein-like I"/>
    <property type="match status" value="1"/>
</dbReference>
<evidence type="ECO:0000313" key="10">
    <source>
        <dbReference type="Proteomes" id="UP001217089"/>
    </source>
</evidence>
<evidence type="ECO:0000256" key="6">
    <source>
        <dbReference type="ARBA" id="ARBA00023170"/>
    </source>
</evidence>
<dbReference type="Proteomes" id="UP001217089">
    <property type="component" value="Unassembled WGS sequence"/>
</dbReference>
<evidence type="ECO:0000256" key="7">
    <source>
        <dbReference type="ARBA" id="ARBA00023180"/>
    </source>
</evidence>
<feature type="non-terminal residue" evidence="9">
    <location>
        <position position="426"/>
    </location>
</feature>
<dbReference type="PANTHER" id="PTHR44755">
    <property type="entry name" value="NATRIURETIC PEPTIDE RECEPTOR 3-RELATED"/>
    <property type="match status" value="1"/>
</dbReference>
<dbReference type="Pfam" id="PF01094">
    <property type="entry name" value="ANF_receptor"/>
    <property type="match status" value="1"/>
</dbReference>
<evidence type="ECO:0000259" key="8">
    <source>
        <dbReference type="Pfam" id="PF01094"/>
    </source>
</evidence>
<keyword evidence="2" id="KW-0812">Transmembrane</keyword>
<evidence type="ECO:0000256" key="5">
    <source>
        <dbReference type="ARBA" id="ARBA00023136"/>
    </source>
</evidence>
<gene>
    <name evidence="9" type="ORF">KUTeg_023646</name>
</gene>
<keyword evidence="10" id="KW-1185">Reference proteome</keyword>
<organism evidence="9 10">
    <name type="scientific">Tegillarca granosa</name>
    <name type="common">Malaysian cockle</name>
    <name type="synonym">Anadara granosa</name>
    <dbReference type="NCBI Taxonomy" id="220873"/>
    <lineage>
        <taxon>Eukaryota</taxon>
        <taxon>Metazoa</taxon>
        <taxon>Spiralia</taxon>
        <taxon>Lophotrochozoa</taxon>
        <taxon>Mollusca</taxon>
        <taxon>Bivalvia</taxon>
        <taxon>Autobranchia</taxon>
        <taxon>Pteriomorphia</taxon>
        <taxon>Arcoida</taxon>
        <taxon>Arcoidea</taxon>
        <taxon>Arcidae</taxon>
        <taxon>Tegillarca</taxon>
    </lineage>
</organism>
<dbReference type="PANTHER" id="PTHR44755:SF8">
    <property type="entry name" value="RECEPTOR LIGAND BINDING REGION DOMAIN-CONTAINING PROTEIN"/>
    <property type="match status" value="1"/>
</dbReference>
<dbReference type="Gene3D" id="3.40.50.2300">
    <property type="match status" value="1"/>
</dbReference>
<keyword evidence="4" id="KW-1133">Transmembrane helix</keyword>
<evidence type="ECO:0000313" key="9">
    <source>
        <dbReference type="EMBL" id="KAJ8299586.1"/>
    </source>
</evidence>
<dbReference type="InterPro" id="IPR028082">
    <property type="entry name" value="Peripla_BP_I"/>
</dbReference>
<evidence type="ECO:0000256" key="4">
    <source>
        <dbReference type="ARBA" id="ARBA00022989"/>
    </source>
</evidence>
<evidence type="ECO:0000256" key="1">
    <source>
        <dbReference type="ARBA" id="ARBA00004479"/>
    </source>
</evidence>